<reference evidence="4 5" key="1">
    <citation type="journal article" name="Sci. Rep.">
        <title>Genome-scale phylogenetic analyses confirm Olpidium as the closest living zoosporic fungus to the non-flagellated, terrestrial fungi.</title>
        <authorList>
            <person name="Chang Y."/>
            <person name="Rochon D."/>
            <person name="Sekimoto S."/>
            <person name="Wang Y."/>
            <person name="Chovatia M."/>
            <person name="Sandor L."/>
            <person name="Salamov A."/>
            <person name="Grigoriev I.V."/>
            <person name="Stajich J.E."/>
            <person name="Spatafora J.W."/>
        </authorList>
    </citation>
    <scope>NUCLEOTIDE SEQUENCE [LARGE SCALE GENOMIC DNA]</scope>
    <source>
        <strain evidence="4">S191</strain>
    </source>
</reference>
<keyword evidence="1" id="KW-0863">Zinc-finger</keyword>
<dbReference type="OrthoDB" id="411372at2759"/>
<dbReference type="GO" id="GO:0016567">
    <property type="term" value="P:protein ubiquitination"/>
    <property type="evidence" value="ECO:0007669"/>
    <property type="project" value="TreeGrafter"/>
</dbReference>
<proteinExistence type="predicted"/>
<accession>A0A8H7ZMA2</accession>
<organism evidence="4 5">
    <name type="scientific">Olpidium bornovanus</name>
    <dbReference type="NCBI Taxonomy" id="278681"/>
    <lineage>
        <taxon>Eukaryota</taxon>
        <taxon>Fungi</taxon>
        <taxon>Fungi incertae sedis</taxon>
        <taxon>Olpidiomycota</taxon>
        <taxon>Olpidiomycotina</taxon>
        <taxon>Olpidiomycetes</taxon>
        <taxon>Olpidiales</taxon>
        <taxon>Olpidiaceae</taxon>
        <taxon>Olpidium</taxon>
    </lineage>
</organism>
<dbReference type="PROSITE" id="PS51270">
    <property type="entry name" value="ZF_CTCHY"/>
    <property type="match status" value="1"/>
</dbReference>
<dbReference type="PANTHER" id="PTHR21319">
    <property type="entry name" value="RING FINGER AND CHY ZINC FINGER DOMAIN-CONTAINING PROTEIN 1"/>
    <property type="match status" value="1"/>
</dbReference>
<dbReference type="EMBL" id="JAEFCI010013183">
    <property type="protein sequence ID" value="KAG5455553.1"/>
    <property type="molecule type" value="Genomic_DNA"/>
</dbReference>
<evidence type="ECO:0000256" key="1">
    <source>
        <dbReference type="PROSITE-ProRule" id="PRU00965"/>
    </source>
</evidence>
<gene>
    <name evidence="4" type="ORF">BJ554DRAFT_4997</name>
</gene>
<name>A0A8H7ZMA2_9FUNG</name>
<dbReference type="InterPro" id="IPR017921">
    <property type="entry name" value="Znf_CTCHY"/>
</dbReference>
<dbReference type="GO" id="GO:0005634">
    <property type="term" value="C:nucleus"/>
    <property type="evidence" value="ECO:0007669"/>
    <property type="project" value="TreeGrafter"/>
</dbReference>
<evidence type="ECO:0000313" key="5">
    <source>
        <dbReference type="Proteomes" id="UP000673691"/>
    </source>
</evidence>
<dbReference type="GO" id="GO:0008270">
    <property type="term" value="F:zinc ion binding"/>
    <property type="evidence" value="ECO:0007669"/>
    <property type="project" value="UniProtKB-KW"/>
</dbReference>
<dbReference type="AlphaFoldDB" id="A0A8H7ZMA2"/>
<dbReference type="GO" id="GO:0061630">
    <property type="term" value="F:ubiquitin protein ligase activity"/>
    <property type="evidence" value="ECO:0007669"/>
    <property type="project" value="TreeGrafter"/>
</dbReference>
<evidence type="ECO:0000259" key="3">
    <source>
        <dbReference type="PROSITE" id="PS51270"/>
    </source>
</evidence>
<feature type="region of interest" description="Disordered" evidence="2">
    <location>
        <begin position="1"/>
        <end position="85"/>
    </location>
</feature>
<evidence type="ECO:0000256" key="2">
    <source>
        <dbReference type="SAM" id="MobiDB-lite"/>
    </source>
</evidence>
<dbReference type="SUPFAM" id="SSF161245">
    <property type="entry name" value="Zinc hairpin stack"/>
    <property type="match status" value="1"/>
</dbReference>
<protein>
    <recommendedName>
        <fullName evidence="3">CTCHY-type domain-containing protein</fullName>
    </recommendedName>
</protein>
<comment type="caution">
    <text evidence="4">The sequence shown here is derived from an EMBL/GenBank/DDBJ whole genome shotgun (WGS) entry which is preliminary data.</text>
</comment>
<sequence>MAESGPDPAAASATAADCGDEAGGRANRWDPQHPSRRTEADEGGGVEDDERNEAEDLGDFDEGDFSEDEDGDVGSIDSREEQEAARTQLRKQIIAVQADTSLSMTEKSKRIQVWQSDGIAFLGWRTPIRPILGFWRRLAYCQYCQIRALFADWVKILLAHAAGFNDVEMADLPPPAATRPRPGRRCSVQRACGGRTASYIPFENVYLYRGALANDTAPGIHDAWVQALPACGEAPGELLRQMVHVPVLSRPSERPRHCQVRAEPPRCASAWTGETNIRRSQLWDDLFRANRRNQTKNMLCMYCSTTQPAAQYCKNERCRMRLGRYYCNECKLWDDDPRKNIYHCPECKICRIGKGLGEDFFHCKKCNVRILPLAENRILPP</sequence>
<feature type="domain" description="CTCHY-type" evidence="3">
    <location>
        <begin position="322"/>
        <end position="381"/>
    </location>
</feature>
<feature type="compositionally biased region" description="Low complexity" evidence="2">
    <location>
        <begin position="7"/>
        <end position="17"/>
    </location>
</feature>
<dbReference type="GO" id="GO:0006511">
    <property type="term" value="P:ubiquitin-dependent protein catabolic process"/>
    <property type="evidence" value="ECO:0007669"/>
    <property type="project" value="TreeGrafter"/>
</dbReference>
<dbReference type="PANTHER" id="PTHR21319:SF0">
    <property type="entry name" value="AND RING FINGER DOMAIN PROTEIN, PUTATIVE (AFU_ORTHOLOGUE AFUA_1G08900)-RELATED"/>
    <property type="match status" value="1"/>
</dbReference>
<feature type="compositionally biased region" description="Acidic residues" evidence="2">
    <location>
        <begin position="41"/>
        <end position="72"/>
    </location>
</feature>
<feature type="compositionally biased region" description="Basic and acidic residues" evidence="2">
    <location>
        <begin position="27"/>
        <end position="40"/>
    </location>
</feature>
<keyword evidence="1" id="KW-0862">Zinc</keyword>
<keyword evidence="1" id="KW-0479">Metal-binding</keyword>
<evidence type="ECO:0000313" key="4">
    <source>
        <dbReference type="EMBL" id="KAG5455553.1"/>
    </source>
</evidence>
<dbReference type="Proteomes" id="UP000673691">
    <property type="component" value="Unassembled WGS sequence"/>
</dbReference>
<dbReference type="InterPro" id="IPR037275">
    <property type="entry name" value="Znf_CTCHY_sf"/>
</dbReference>
<keyword evidence="5" id="KW-1185">Reference proteome</keyword>